<dbReference type="EMBL" id="JACHOO010000012">
    <property type="protein sequence ID" value="MBB5754990.1"/>
    <property type="molecule type" value="Genomic_DNA"/>
</dbReference>
<evidence type="ECO:0000313" key="3">
    <source>
        <dbReference type="Proteomes" id="UP000523821"/>
    </source>
</evidence>
<dbReference type="InterPro" id="IPR009956">
    <property type="entry name" value="Post-segregation_anti-tox_CcdA"/>
</dbReference>
<evidence type="ECO:0000313" key="2">
    <source>
        <dbReference type="EMBL" id="MBB5754990.1"/>
    </source>
</evidence>
<gene>
    <name evidence="2" type="ORF">GGQ63_004088</name>
</gene>
<protein>
    <submittedName>
        <fullName evidence="2">Post-segregation antitoxin (Ccd killing protein)</fullName>
    </submittedName>
</protein>
<comment type="caution">
    <text evidence="2">The sequence shown here is derived from an EMBL/GenBank/DDBJ whole genome shotgun (WGS) entry which is preliminary data.</text>
</comment>
<keyword evidence="3" id="KW-1185">Reference proteome</keyword>
<dbReference type="RefSeq" id="WP_183858426.1">
    <property type="nucleotide sequence ID" value="NZ_JACHOO010000012.1"/>
</dbReference>
<dbReference type="Proteomes" id="UP000523821">
    <property type="component" value="Unassembled WGS sequence"/>
</dbReference>
<keyword evidence="1" id="KW-1277">Toxin-antitoxin system</keyword>
<name>A0A7W9FQH6_9HYPH</name>
<evidence type="ECO:0000256" key="1">
    <source>
        <dbReference type="ARBA" id="ARBA00022649"/>
    </source>
</evidence>
<reference evidence="2 3" key="1">
    <citation type="submission" date="2020-08" db="EMBL/GenBank/DDBJ databases">
        <title>Genomic Encyclopedia of Type Strains, Phase IV (KMG-IV): sequencing the most valuable type-strain genomes for metagenomic binning, comparative biology and taxonomic classification.</title>
        <authorList>
            <person name="Goeker M."/>
        </authorList>
    </citation>
    <scope>NUCLEOTIDE SEQUENCE [LARGE SCALE GENOMIC DNA]</scope>
    <source>
        <strain evidence="2 3">DSM 16268</strain>
    </source>
</reference>
<accession>A0A7W9FQH6</accession>
<dbReference type="Pfam" id="PF07362">
    <property type="entry name" value="CcdA"/>
    <property type="match status" value="1"/>
</dbReference>
<sequence length="73" mass="8314">MTDILDTRVDEQLVAEAKRLGIDVGSVTNRALRDQIDRVRFREAWRTANREAIAEANAELARNGLWSDGLRTF</sequence>
<proteinExistence type="predicted"/>
<organism evidence="2 3">
    <name type="scientific">Prosthecomicrobium pneumaticum</name>
    <dbReference type="NCBI Taxonomy" id="81895"/>
    <lineage>
        <taxon>Bacteria</taxon>
        <taxon>Pseudomonadati</taxon>
        <taxon>Pseudomonadota</taxon>
        <taxon>Alphaproteobacteria</taxon>
        <taxon>Hyphomicrobiales</taxon>
        <taxon>Kaistiaceae</taxon>
        <taxon>Prosthecomicrobium</taxon>
    </lineage>
</organism>
<dbReference type="AlphaFoldDB" id="A0A7W9FQH6"/>